<feature type="region of interest" description="Disordered" evidence="2">
    <location>
        <begin position="200"/>
        <end position="227"/>
    </location>
</feature>
<feature type="compositionally biased region" description="Low complexity" evidence="2">
    <location>
        <begin position="992"/>
        <end position="1008"/>
    </location>
</feature>
<feature type="region of interest" description="Disordered" evidence="2">
    <location>
        <begin position="245"/>
        <end position="276"/>
    </location>
</feature>
<protein>
    <recommendedName>
        <fullName evidence="4">Nitrogen permease regulator 2</fullName>
    </recommendedName>
</protein>
<feature type="compositionally biased region" description="Polar residues" evidence="2">
    <location>
        <begin position="1009"/>
        <end position="1044"/>
    </location>
</feature>
<feature type="region of interest" description="Disordered" evidence="2">
    <location>
        <begin position="986"/>
        <end position="1058"/>
    </location>
</feature>
<feature type="compositionally biased region" description="Low complexity" evidence="2">
    <location>
        <begin position="670"/>
        <end position="690"/>
    </location>
</feature>
<proteinExistence type="inferred from homology"/>
<feature type="compositionally biased region" description="Polar residues" evidence="2">
    <location>
        <begin position="20"/>
        <end position="31"/>
    </location>
</feature>
<dbReference type="EMBL" id="HBIO01013503">
    <property type="protein sequence ID" value="CAE0465648.1"/>
    <property type="molecule type" value="Transcribed_RNA"/>
</dbReference>
<reference evidence="3" key="1">
    <citation type="submission" date="2021-01" db="EMBL/GenBank/DDBJ databases">
        <authorList>
            <person name="Corre E."/>
            <person name="Pelletier E."/>
            <person name="Niang G."/>
            <person name="Scheremetjew M."/>
            <person name="Finn R."/>
            <person name="Kale V."/>
            <person name="Holt S."/>
            <person name="Cochrane G."/>
            <person name="Meng A."/>
            <person name="Brown T."/>
            <person name="Cohen L."/>
        </authorList>
    </citation>
    <scope>NUCLEOTIDE SEQUENCE</scope>
    <source>
        <strain evidence="3">MM31A-1</strain>
    </source>
</reference>
<feature type="compositionally biased region" description="Acidic residues" evidence="2">
    <location>
        <begin position="941"/>
        <end position="952"/>
    </location>
</feature>
<feature type="compositionally biased region" description="Pro residues" evidence="2">
    <location>
        <begin position="99"/>
        <end position="117"/>
    </location>
</feature>
<feature type="compositionally biased region" description="Acidic residues" evidence="2">
    <location>
        <begin position="343"/>
        <end position="362"/>
    </location>
</feature>
<dbReference type="PANTHER" id="PTHR12991:SF10">
    <property type="entry name" value="GATOR COMPLEX PROTEIN NPRL2"/>
    <property type="match status" value="1"/>
</dbReference>
<feature type="region of interest" description="Disordered" evidence="2">
    <location>
        <begin position="340"/>
        <end position="416"/>
    </location>
</feature>
<dbReference type="InterPro" id="IPR009348">
    <property type="entry name" value="NPR2-like"/>
</dbReference>
<dbReference type="GO" id="GO:0005096">
    <property type="term" value="F:GTPase activator activity"/>
    <property type="evidence" value="ECO:0007669"/>
    <property type="project" value="TreeGrafter"/>
</dbReference>
<feature type="region of interest" description="Disordered" evidence="2">
    <location>
        <begin position="1"/>
        <end position="152"/>
    </location>
</feature>
<sequence length="1150" mass="124612">MNESSSQKQSKSTKNLNSSPAKMSEQNSSRSSDAKIIVAGAADGDGGGSTKIQSGNVNDVNDNDVHVPSFGVGGLQQQPQPPSQPLPPSPLITSTSQPPSQPLPPSPLITSPAPPSSSPAHSQTRKRHARNRSRDGKFNLNSIGLGSGSGSMDLDRSIRSFNTLSSHGTNKTKRKGISTTTTTTITPTKLSANTSIASASASFGQGPGPSHSHGVGKDTKRRSSISAAGSLSAAASVTSAAIATSSEHGNSNATNAYSASANEHSHSHSNPPQSFLLNPKVKIPKMKESSQCQLFCAFYAEFDNIVGPKVCFQSPRHFLDHDIAISTEEAEQLLTREFHLGSDDDDDEDDDDEDDCDDEEESNEHKDNDVAPQNESNNREEPINDTIDGSMAAASKSNRRKKDGKEAREKPVIPSHSNSIFDSTCEYIITGNELTGQIISLSTHNMHIITRPTIIQDSKYERNSLLFSVGFVIRRKADPSPFRPLLERLATTLQSMEVESQFLSSPTTKPLIQEFLDVIVPSLNSPSSKCHLLLDGANALHMQYFPPPKAHAKPVPEYAVPVLLRPEYQLQNLSWDLTINWIIPYIDGIQYAKTIAGKSKVDEEMVLSCLRVLRHHNVLACIDIFRYSNVYESTLKAQQMLAGDMDGLLHEAFDFVANVSKPSTAHSVTSSNAYHSAGSSNGSGGNLTASYKTTGTIQSTDQPEGTAMTLLPPMDPASPSSYPPVNTLLKPQSISQCSSSYTNTPSGPGIYMVSNPPCNNSGTPSNKNSVHQSPSSLPPPMSASTSAQHRASHLIKEKQIMMAALAILYSSCQRNITIGEVWLNKAKQSRVYAPNDGVPHTVVDESLTANGRSKKGSSSRKKKTSSKIRSISMGSTSSAFTGIVGKIDWGEAFEFFNHRRFVTFGVIHGLIRRVHEFPIAIDKNVGGDKDEIEDNMNNTDASEDDEDVEDDENVVNEEEETLVFKNTHFTNRNQKPPAYMTMRRHKSFGQRTSVSPSFSPKFSPTISPQPQKNSDSLRTSLRASSPQLHSQYSPLSTSKGQQVQHIPPPQFSLGPNAVDGPAAASVASYSSTSSFNHPRTSASVQSISSVISLRSSKVVRKLANKIAESMDGTRSDDELCVIYQRNMKELKSLVKKNGKKEIISIYSTSK</sequence>
<dbReference type="GO" id="GO:0010508">
    <property type="term" value="P:positive regulation of autophagy"/>
    <property type="evidence" value="ECO:0007669"/>
    <property type="project" value="TreeGrafter"/>
</dbReference>
<feature type="compositionally biased region" description="Pro residues" evidence="2">
    <location>
        <begin position="79"/>
        <end position="90"/>
    </location>
</feature>
<feature type="compositionally biased region" description="Polar residues" evidence="2">
    <location>
        <begin position="691"/>
        <end position="703"/>
    </location>
</feature>
<evidence type="ECO:0000256" key="2">
    <source>
        <dbReference type="SAM" id="MobiDB-lite"/>
    </source>
</evidence>
<dbReference type="GO" id="GO:0005774">
    <property type="term" value="C:vacuolar membrane"/>
    <property type="evidence" value="ECO:0007669"/>
    <property type="project" value="TreeGrafter"/>
</dbReference>
<evidence type="ECO:0000256" key="1">
    <source>
        <dbReference type="ARBA" id="ARBA00008433"/>
    </source>
</evidence>
<feature type="region of interest" description="Disordered" evidence="2">
    <location>
        <begin position="667"/>
        <end position="729"/>
    </location>
</feature>
<feature type="compositionally biased region" description="Basic residues" evidence="2">
    <location>
        <begin position="852"/>
        <end position="866"/>
    </location>
</feature>
<name>A0A7S3V9G8_9STRA</name>
<dbReference type="Pfam" id="PF06218">
    <property type="entry name" value="NPR2"/>
    <property type="match status" value="1"/>
</dbReference>
<feature type="compositionally biased region" description="Polar residues" evidence="2">
    <location>
        <begin position="756"/>
        <end position="772"/>
    </location>
</feature>
<comment type="similarity">
    <text evidence="1">Belongs to the NPR2 family.</text>
</comment>
<dbReference type="GO" id="GO:1904262">
    <property type="term" value="P:negative regulation of TORC1 signaling"/>
    <property type="evidence" value="ECO:0007669"/>
    <property type="project" value="TreeGrafter"/>
</dbReference>
<feature type="compositionally biased region" description="Low complexity" evidence="2">
    <location>
        <begin position="1"/>
        <end position="19"/>
    </location>
</feature>
<dbReference type="AlphaFoldDB" id="A0A7S3V9G8"/>
<feature type="region of interest" description="Disordered" evidence="2">
    <location>
        <begin position="833"/>
        <end position="871"/>
    </location>
</feature>
<organism evidence="3">
    <name type="scientific">Chaetoceros debilis</name>
    <dbReference type="NCBI Taxonomy" id="122233"/>
    <lineage>
        <taxon>Eukaryota</taxon>
        <taxon>Sar</taxon>
        <taxon>Stramenopiles</taxon>
        <taxon>Ochrophyta</taxon>
        <taxon>Bacillariophyta</taxon>
        <taxon>Coscinodiscophyceae</taxon>
        <taxon>Chaetocerotophycidae</taxon>
        <taxon>Chaetocerotales</taxon>
        <taxon>Chaetocerotaceae</taxon>
        <taxon>Chaetoceros</taxon>
    </lineage>
</organism>
<feature type="compositionally biased region" description="Polar residues" evidence="2">
    <location>
        <begin position="718"/>
        <end position="729"/>
    </location>
</feature>
<dbReference type="GO" id="GO:1990130">
    <property type="term" value="C:GATOR1 complex"/>
    <property type="evidence" value="ECO:0007669"/>
    <property type="project" value="TreeGrafter"/>
</dbReference>
<feature type="region of interest" description="Disordered" evidence="2">
    <location>
        <begin position="927"/>
        <end position="952"/>
    </location>
</feature>
<evidence type="ECO:0000313" key="3">
    <source>
        <dbReference type="EMBL" id="CAE0465648.1"/>
    </source>
</evidence>
<feature type="region of interest" description="Disordered" evidence="2">
    <location>
        <begin position="752"/>
        <end position="791"/>
    </location>
</feature>
<dbReference type="PANTHER" id="PTHR12991">
    <property type="entry name" value="NITROGEN PERMEASE REGULATOR 2/TUMOR SUPPRESSOR CANDIDATE 4"/>
    <property type="match status" value="1"/>
</dbReference>
<gene>
    <name evidence="3" type="ORF">CDEB00056_LOCUS10489</name>
</gene>
<evidence type="ECO:0008006" key="4">
    <source>
        <dbReference type="Google" id="ProtNLM"/>
    </source>
</evidence>
<accession>A0A7S3V9G8</accession>
<feature type="compositionally biased region" description="Low complexity" evidence="2">
    <location>
        <begin position="245"/>
        <end position="262"/>
    </location>
</feature>